<name>A0AC35UIN2_9BILA</name>
<sequence length="492" mass="54030">MSMVCMVESNIKNESLIIQEFEPKDLGEAEQDWRSLVCEKKAEIFDTTDMGYHGTLDWTPTMQSKLLAANFYGGIITIVFSGYLADIFGAKFLLLFALIDCSIVSFASPPLAETSYALFFISRIVMGLGEGFVIPCMSSLASNWYPAHERSTIAAIYTSGNQLAGTIGLLISSKLCGFDFLGWRLIFYLFGFLGLLLSILWYIFCSDTPENNKWISDDEKQFLINEVSGQIPRSVGGKVNSATVEWKCLFMSLPLWANFLAQFSFNFGSSLLQGFLPSYLKEVLLLPLNHNGLFVVIPYLAQLISKNIFGVVSDSLKKRKILSSTALCKMFQCFGNFGCAGAFLVLAFFVDCTSKGLAIIALIFYGIAFSCGISGFYTSIISIAPSITGLITSISMIFGMLGNAAAPNVFALINKDGDPQSYTQMFIIVGVINIVAGIFYFFAASGEIQPWAVIKSQRRIASTTNQANIKLRTSVKRPRRISEVTASEASVS</sequence>
<organism evidence="1 2">
    <name type="scientific">Rhabditophanes sp. KR3021</name>
    <dbReference type="NCBI Taxonomy" id="114890"/>
    <lineage>
        <taxon>Eukaryota</taxon>
        <taxon>Metazoa</taxon>
        <taxon>Ecdysozoa</taxon>
        <taxon>Nematoda</taxon>
        <taxon>Chromadorea</taxon>
        <taxon>Rhabditida</taxon>
        <taxon>Tylenchina</taxon>
        <taxon>Panagrolaimomorpha</taxon>
        <taxon>Strongyloidoidea</taxon>
        <taxon>Alloionematidae</taxon>
        <taxon>Rhabditophanes</taxon>
    </lineage>
</organism>
<dbReference type="WBParaSite" id="RSKR_0001162400.1">
    <property type="protein sequence ID" value="RSKR_0001162400.1"/>
    <property type="gene ID" value="RSKR_0001162400"/>
</dbReference>
<reference evidence="2" key="1">
    <citation type="submission" date="2016-11" db="UniProtKB">
        <authorList>
            <consortium name="WormBaseParasite"/>
        </authorList>
    </citation>
    <scope>IDENTIFICATION</scope>
    <source>
        <strain evidence="2">KR3021</strain>
    </source>
</reference>
<accession>A0AC35UIN2</accession>
<protein>
    <submittedName>
        <fullName evidence="2">MFS domain-containing protein</fullName>
    </submittedName>
</protein>
<proteinExistence type="predicted"/>
<evidence type="ECO:0000313" key="2">
    <source>
        <dbReference type="WBParaSite" id="RSKR_0001162400.1"/>
    </source>
</evidence>
<evidence type="ECO:0000313" key="1">
    <source>
        <dbReference type="Proteomes" id="UP000095286"/>
    </source>
</evidence>
<dbReference type="Proteomes" id="UP000095286">
    <property type="component" value="Unplaced"/>
</dbReference>